<feature type="binding site" evidence="9">
    <location>
        <position position="160"/>
    </location>
    <ligand>
        <name>S-adenosyl-L-methionine</name>
        <dbReference type="ChEBI" id="CHEBI:59789"/>
    </ligand>
</feature>
<dbReference type="EC" id="2.1.1.220" evidence="8"/>
<dbReference type="InterPro" id="IPR029063">
    <property type="entry name" value="SAM-dependent_MTases_sf"/>
</dbReference>
<dbReference type="CDD" id="cd02440">
    <property type="entry name" value="AdoMet_MTases"/>
    <property type="match status" value="1"/>
</dbReference>
<comment type="caution">
    <text evidence="12">The sequence shown here is derived from an EMBL/GenBank/DDBJ whole genome shotgun (WGS) entry which is preliminary data.</text>
</comment>
<comment type="catalytic activity">
    <reaction evidence="7">
        <text>an adenosine in mRNA + S-adenosyl-L-methionine = an N(1)-methyladenosine in mRNA + S-adenosyl-L-homocysteine + H(+)</text>
        <dbReference type="Rhea" id="RHEA:55392"/>
        <dbReference type="Rhea" id="RHEA-COMP:12414"/>
        <dbReference type="Rhea" id="RHEA-COMP:12415"/>
        <dbReference type="ChEBI" id="CHEBI:15378"/>
        <dbReference type="ChEBI" id="CHEBI:57856"/>
        <dbReference type="ChEBI" id="CHEBI:59789"/>
        <dbReference type="ChEBI" id="CHEBI:74411"/>
        <dbReference type="ChEBI" id="CHEBI:74491"/>
    </reaction>
</comment>
<name>A0ABD6E2F2_9BILA</name>
<evidence type="ECO:0000256" key="9">
    <source>
        <dbReference type="PIRSR" id="PIRSR017269-1"/>
    </source>
</evidence>
<dbReference type="GO" id="GO:0005634">
    <property type="term" value="C:nucleus"/>
    <property type="evidence" value="ECO:0007669"/>
    <property type="project" value="UniProtKB-SubCell"/>
</dbReference>
<comment type="catalytic activity">
    <reaction evidence="8">
        <text>adenosine(58) in tRNA + S-adenosyl-L-methionine = N(1)-methyladenosine(58) in tRNA + S-adenosyl-L-homocysteine + H(+)</text>
        <dbReference type="Rhea" id="RHEA:43152"/>
        <dbReference type="Rhea" id="RHEA-COMP:10365"/>
        <dbReference type="Rhea" id="RHEA-COMP:10366"/>
        <dbReference type="ChEBI" id="CHEBI:15378"/>
        <dbReference type="ChEBI" id="CHEBI:57856"/>
        <dbReference type="ChEBI" id="CHEBI:59789"/>
        <dbReference type="ChEBI" id="CHEBI:74411"/>
        <dbReference type="ChEBI" id="CHEBI:74491"/>
        <dbReference type="EC" id="2.1.1.220"/>
    </reaction>
</comment>
<reference evidence="12 13" key="1">
    <citation type="submission" date="2024-08" db="EMBL/GenBank/DDBJ databases">
        <title>Gnathostoma spinigerum genome.</title>
        <authorList>
            <person name="Gonzalez-Bertolin B."/>
            <person name="Monzon S."/>
            <person name="Zaballos A."/>
            <person name="Jimenez P."/>
            <person name="Dekumyoy P."/>
            <person name="Varona S."/>
            <person name="Cuesta I."/>
            <person name="Sumanam S."/>
            <person name="Adisakwattana P."/>
            <person name="Gasser R.B."/>
            <person name="Hernandez-Gonzalez A."/>
            <person name="Young N.D."/>
            <person name="Perteguer M.J."/>
        </authorList>
    </citation>
    <scope>NUCLEOTIDE SEQUENCE [LARGE SCALE GENOMIC DNA]</scope>
    <source>
        <strain evidence="12">AL3</strain>
        <tissue evidence="12">Liver</tissue>
    </source>
</reference>
<evidence type="ECO:0000259" key="11">
    <source>
        <dbReference type="Pfam" id="PF08704"/>
    </source>
</evidence>
<evidence type="ECO:0000256" key="1">
    <source>
        <dbReference type="ARBA" id="ARBA00004123"/>
    </source>
</evidence>
<evidence type="ECO:0000256" key="10">
    <source>
        <dbReference type="SAM" id="MobiDB-lite"/>
    </source>
</evidence>
<evidence type="ECO:0000256" key="4">
    <source>
        <dbReference type="ARBA" id="ARBA00022691"/>
    </source>
</evidence>
<evidence type="ECO:0000313" key="13">
    <source>
        <dbReference type="Proteomes" id="UP001608902"/>
    </source>
</evidence>
<evidence type="ECO:0000256" key="2">
    <source>
        <dbReference type="ARBA" id="ARBA00022603"/>
    </source>
</evidence>
<dbReference type="Proteomes" id="UP001608902">
    <property type="component" value="Unassembled WGS sequence"/>
</dbReference>
<dbReference type="GO" id="GO:0008033">
    <property type="term" value="P:tRNA processing"/>
    <property type="evidence" value="ECO:0007669"/>
    <property type="project" value="UniProtKB-KW"/>
</dbReference>
<dbReference type="Pfam" id="PF08704">
    <property type="entry name" value="GCD14"/>
    <property type="match status" value="1"/>
</dbReference>
<comment type="similarity">
    <text evidence="8">Belongs to the class I-like SAM-binding methyltransferase superfamily. TRM61 family.</text>
</comment>
<evidence type="ECO:0000256" key="3">
    <source>
        <dbReference type="ARBA" id="ARBA00022679"/>
    </source>
</evidence>
<evidence type="ECO:0000256" key="8">
    <source>
        <dbReference type="PIRNR" id="PIRNR017269"/>
    </source>
</evidence>
<dbReference type="Gene3D" id="3.40.50.150">
    <property type="entry name" value="Vaccinia Virus protein VP39"/>
    <property type="match status" value="1"/>
</dbReference>
<evidence type="ECO:0000256" key="7">
    <source>
        <dbReference type="ARBA" id="ARBA00048481"/>
    </source>
</evidence>
<feature type="region of interest" description="Disordered" evidence="10">
    <location>
        <begin position="282"/>
        <end position="304"/>
    </location>
</feature>
<evidence type="ECO:0000256" key="6">
    <source>
        <dbReference type="ARBA" id="ARBA00023242"/>
    </source>
</evidence>
<keyword evidence="4 8" id="KW-0949">S-adenosyl-L-methionine</keyword>
<dbReference type="EMBL" id="JBGFUD010000175">
    <property type="protein sequence ID" value="MFH4973895.1"/>
    <property type="molecule type" value="Genomic_DNA"/>
</dbReference>
<evidence type="ECO:0000256" key="5">
    <source>
        <dbReference type="ARBA" id="ARBA00022694"/>
    </source>
</evidence>
<organism evidence="12 13">
    <name type="scientific">Gnathostoma spinigerum</name>
    <dbReference type="NCBI Taxonomy" id="75299"/>
    <lineage>
        <taxon>Eukaryota</taxon>
        <taxon>Metazoa</taxon>
        <taxon>Ecdysozoa</taxon>
        <taxon>Nematoda</taxon>
        <taxon>Chromadorea</taxon>
        <taxon>Rhabditida</taxon>
        <taxon>Spirurina</taxon>
        <taxon>Gnathostomatomorpha</taxon>
        <taxon>Gnathostomatoidea</taxon>
        <taxon>Gnathostomatidae</taxon>
        <taxon>Gnathostoma</taxon>
    </lineage>
</organism>
<gene>
    <name evidence="12" type="ORF">AB6A40_000604</name>
</gene>
<proteinExistence type="inferred from homology"/>
<dbReference type="PANTHER" id="PTHR12133:SF2">
    <property type="entry name" value="TRNA (ADENINE(58)-N(1))-METHYLTRANSFERASE CATALYTIC SUBUNIT TRMT61A"/>
    <property type="match status" value="1"/>
</dbReference>
<feature type="domain" description="tRNA (adenine(58)-N(1))-methyltransferase catalytic subunit TRM61 C-terminal" evidence="11">
    <location>
        <begin position="89"/>
        <end position="339"/>
    </location>
</feature>
<dbReference type="GO" id="GO:0031515">
    <property type="term" value="C:tRNA (m1A) methyltransferase complex"/>
    <property type="evidence" value="ECO:0007669"/>
    <property type="project" value="UniProtKB-UniRule"/>
</dbReference>
<feature type="binding site" evidence="9">
    <location>
        <position position="206"/>
    </location>
    <ligand>
        <name>S-adenosyl-L-methionine</name>
        <dbReference type="ChEBI" id="CHEBI:59789"/>
    </ligand>
</feature>
<feature type="binding site" evidence="9">
    <location>
        <begin position="139"/>
        <end position="142"/>
    </location>
    <ligand>
        <name>S-adenosyl-L-methionine</name>
        <dbReference type="ChEBI" id="CHEBI:59789"/>
    </ligand>
</feature>
<evidence type="ECO:0000313" key="12">
    <source>
        <dbReference type="EMBL" id="MFH4973895.1"/>
    </source>
</evidence>
<protein>
    <recommendedName>
        <fullName evidence="8">tRNA (adenine(58)-N(1))-methyltransferase catalytic subunit TRMT61A</fullName>
        <ecNumber evidence="8">2.1.1.220</ecNumber>
    </recommendedName>
</protein>
<dbReference type="InterPro" id="IPR049470">
    <property type="entry name" value="TRM61_C"/>
</dbReference>
<dbReference type="GO" id="GO:0032259">
    <property type="term" value="P:methylation"/>
    <property type="evidence" value="ECO:0007669"/>
    <property type="project" value="UniProtKB-KW"/>
</dbReference>
<keyword evidence="5 8" id="KW-0819">tRNA processing</keyword>
<sequence length="346" mass="38228">MNDAKCVVAEEEDKAILPCKPAQKRRGSDFLNESDFIEEGDTVIIYVNFGTVCAITVKRGERLNMRYGTLKHDFLIGKRYGSRVSATAGYVYVLRPSADLWTRTLPRRTQILYSPDSSLILLLLDIKPGSVICESGTGSGSLSHALAVAVAPTGHVYTHDIDEPRVRQVEEEFKKHGLSDVTTCINQDVCEDGFFVTNACDGVFLDLPAPWLAIKHAKVALSRSRGGRLVSFSPCVEQVLKVCEELRRLGFVQVSTVELVPKMHKVVELRNDSLRQFNTVASNTEEEAGGKRRRIENNGSEPCSETISDVVEGSKNAHFSFLPYPLTQPTHTGYLTSATLLPCFTS</sequence>
<dbReference type="SUPFAM" id="SSF53335">
    <property type="entry name" value="S-adenosyl-L-methionine-dependent methyltransferases"/>
    <property type="match status" value="1"/>
</dbReference>
<accession>A0ABD6E2F2</accession>
<keyword evidence="2 8" id="KW-0489">Methyltransferase</keyword>
<comment type="function">
    <text evidence="8">Catalytic subunit of tRNA (adenine-N(1)-)-methyltransferase, which catalyzes the formation of N(1)-methyladenine at position 58 (m1A58) in initiator methionyl-tRNA.</text>
</comment>
<comment type="subcellular location">
    <subcellularLocation>
        <location evidence="1 8">Nucleus</location>
    </subcellularLocation>
</comment>
<dbReference type="AlphaFoldDB" id="A0ABD6E2F2"/>
<dbReference type="PIRSF" id="PIRSF017269">
    <property type="entry name" value="GCD14"/>
    <property type="match status" value="1"/>
</dbReference>
<dbReference type="InterPro" id="IPR014816">
    <property type="entry name" value="tRNA_MeTrfase_Gcd14"/>
</dbReference>
<dbReference type="GO" id="GO:0160107">
    <property type="term" value="F:tRNA (adenine(58)-N1)-methyltransferase activity"/>
    <property type="evidence" value="ECO:0007669"/>
    <property type="project" value="UniProtKB-EC"/>
</dbReference>
<feature type="binding site" evidence="9">
    <location>
        <position position="188"/>
    </location>
    <ligand>
        <name>S-adenosyl-L-methionine</name>
        <dbReference type="ChEBI" id="CHEBI:59789"/>
    </ligand>
</feature>
<dbReference type="Gene3D" id="3.10.330.20">
    <property type="match status" value="1"/>
</dbReference>
<dbReference type="PROSITE" id="PS51620">
    <property type="entry name" value="SAM_TRM61"/>
    <property type="match status" value="1"/>
</dbReference>
<keyword evidence="6 8" id="KW-0539">Nucleus</keyword>
<dbReference type="PANTHER" id="PTHR12133">
    <property type="entry name" value="TRNA (ADENINE(58)-N(1))-METHYLTRANSFERASE"/>
    <property type="match status" value="1"/>
</dbReference>
<keyword evidence="13" id="KW-1185">Reference proteome</keyword>
<keyword evidence="3 8" id="KW-0808">Transferase</keyword>